<feature type="domain" description="SD-repeat containing protein B" evidence="7">
    <location>
        <begin position="2081"/>
        <end position="2191"/>
    </location>
</feature>
<feature type="domain" description="SD-repeat containing protein B" evidence="7">
    <location>
        <begin position="2312"/>
        <end position="2413"/>
    </location>
</feature>
<evidence type="ECO:0000256" key="5">
    <source>
        <dbReference type="SAM" id="Phobius"/>
    </source>
</evidence>
<feature type="domain" description="SD-repeat containing protein B" evidence="7">
    <location>
        <begin position="2195"/>
        <end position="2308"/>
    </location>
</feature>
<dbReference type="InterPro" id="IPR026395">
    <property type="entry name" value="CshA_fibril"/>
</dbReference>
<feature type="transmembrane region" description="Helical" evidence="5">
    <location>
        <begin position="3292"/>
        <end position="3311"/>
    </location>
</feature>
<feature type="region of interest" description="Disordered" evidence="4">
    <location>
        <begin position="1325"/>
        <end position="1344"/>
    </location>
</feature>
<evidence type="ECO:0000256" key="3">
    <source>
        <dbReference type="ARBA" id="ARBA00022729"/>
    </source>
</evidence>
<feature type="domain" description="SD-repeat containing protein B" evidence="7">
    <location>
        <begin position="2641"/>
        <end position="2752"/>
    </location>
</feature>
<evidence type="ECO:0000256" key="4">
    <source>
        <dbReference type="SAM" id="MobiDB-lite"/>
    </source>
</evidence>
<dbReference type="Pfam" id="PF17210">
    <property type="entry name" value="SdrD_B"/>
    <property type="match status" value="15"/>
</dbReference>
<keyword evidence="3" id="KW-0732">Signal</keyword>
<feature type="domain" description="SD-repeat containing protein B" evidence="7">
    <location>
        <begin position="2757"/>
        <end position="2866"/>
    </location>
</feature>
<dbReference type="NCBIfam" id="TIGR01451">
    <property type="entry name" value="B_ant_repeat"/>
    <property type="match status" value="3"/>
</dbReference>
<keyword evidence="5" id="KW-0812">Transmembrane</keyword>
<dbReference type="Gene3D" id="2.60.40.10">
    <property type="entry name" value="Immunoglobulins"/>
    <property type="match status" value="15"/>
</dbReference>
<name>A0A1W1ELE4_9ZZZZ</name>
<dbReference type="EMBL" id="FRYL01000044">
    <property type="protein sequence ID" value="SHO81616.1"/>
    <property type="molecule type" value="Genomic_DNA"/>
</dbReference>
<feature type="domain" description="DUF11" evidence="6">
    <location>
        <begin position="710"/>
        <end position="824"/>
    </location>
</feature>
<evidence type="ECO:0000256" key="1">
    <source>
        <dbReference type="ARBA" id="ARBA00004613"/>
    </source>
</evidence>
<dbReference type="InterPro" id="IPR047589">
    <property type="entry name" value="DUF11_rpt"/>
</dbReference>
<keyword evidence="5" id="KW-0472">Membrane</keyword>
<feature type="domain" description="CshA" evidence="8">
    <location>
        <begin position="2917"/>
        <end position="2967"/>
    </location>
</feature>
<dbReference type="GO" id="GO:0005576">
    <property type="term" value="C:extracellular region"/>
    <property type="evidence" value="ECO:0007669"/>
    <property type="project" value="UniProtKB-SubCell"/>
</dbReference>
<feature type="domain" description="SD-repeat containing protein B" evidence="7">
    <location>
        <begin position="1134"/>
        <end position="1244"/>
    </location>
</feature>
<evidence type="ECO:0000256" key="2">
    <source>
        <dbReference type="ARBA" id="ARBA00022525"/>
    </source>
</evidence>
<dbReference type="InterPro" id="IPR033764">
    <property type="entry name" value="Sdr_B"/>
</dbReference>
<comment type="subcellular location">
    <subcellularLocation>
        <location evidence="1">Secreted</location>
    </subcellularLocation>
</comment>
<dbReference type="InterPro" id="IPR013783">
    <property type="entry name" value="Ig-like_fold"/>
</dbReference>
<dbReference type="InterPro" id="IPR001434">
    <property type="entry name" value="OmcB-like_DUF11"/>
</dbReference>
<keyword evidence="5" id="KW-1133">Transmembrane helix</keyword>
<feature type="domain" description="SD-repeat containing protein B" evidence="7">
    <location>
        <begin position="1718"/>
        <end position="1844"/>
    </location>
</feature>
<gene>
    <name evidence="9" type="ORF">MNB_SV-15-163</name>
</gene>
<feature type="domain" description="DUF11" evidence="6">
    <location>
        <begin position="39"/>
        <end position="150"/>
    </location>
</feature>
<evidence type="ECO:0000259" key="6">
    <source>
        <dbReference type="Pfam" id="PF01345"/>
    </source>
</evidence>
<dbReference type="PANTHER" id="PTHR23303">
    <property type="entry name" value="CARBOXYPEPTIDASE REGULATORY REGION-CONTAINING"/>
    <property type="match status" value="1"/>
</dbReference>
<reference evidence="9" key="1">
    <citation type="submission" date="2016-10" db="EMBL/GenBank/DDBJ databases">
        <authorList>
            <person name="de Groot N.N."/>
        </authorList>
    </citation>
    <scope>NUCLEOTIDE SEQUENCE</scope>
</reference>
<feature type="domain" description="CshA" evidence="8">
    <location>
        <begin position="2998"/>
        <end position="3063"/>
    </location>
</feature>
<feature type="domain" description="DUF11" evidence="6">
    <location>
        <begin position="174"/>
        <end position="284"/>
    </location>
</feature>
<feature type="domain" description="SD-repeat containing protein B" evidence="7">
    <location>
        <begin position="2526"/>
        <end position="2637"/>
    </location>
</feature>
<feature type="domain" description="SD-repeat containing protein B" evidence="7">
    <location>
        <begin position="1849"/>
        <end position="1960"/>
    </location>
</feature>
<feature type="domain" description="DUF11" evidence="6">
    <location>
        <begin position="997"/>
        <end position="1128"/>
    </location>
</feature>
<feature type="domain" description="SD-repeat containing protein B" evidence="7">
    <location>
        <begin position="1482"/>
        <end position="1594"/>
    </location>
</feature>
<evidence type="ECO:0000259" key="8">
    <source>
        <dbReference type="Pfam" id="PF19076"/>
    </source>
</evidence>
<feature type="domain" description="DUF11" evidence="6">
    <location>
        <begin position="441"/>
        <end position="533"/>
    </location>
</feature>
<dbReference type="SUPFAM" id="SSF117074">
    <property type="entry name" value="Hypothetical protein PA1324"/>
    <property type="match status" value="15"/>
</dbReference>
<proteinExistence type="predicted"/>
<accession>A0A1W1ELE4</accession>
<keyword evidence="2" id="KW-0964">Secreted</keyword>
<feature type="domain" description="SD-repeat containing protein B" evidence="7">
    <location>
        <begin position="1248"/>
        <end position="1363"/>
    </location>
</feature>
<dbReference type="Pfam" id="PF01345">
    <property type="entry name" value="DUF11"/>
    <property type="match status" value="7"/>
</dbReference>
<feature type="domain" description="SD-repeat containing protein B" evidence="7">
    <location>
        <begin position="1368"/>
        <end position="1477"/>
    </location>
</feature>
<feature type="domain" description="DUF11" evidence="6">
    <location>
        <begin position="293"/>
        <end position="414"/>
    </location>
</feature>
<evidence type="ECO:0000313" key="9">
    <source>
        <dbReference type="EMBL" id="SHO81616.1"/>
    </source>
</evidence>
<feature type="domain" description="DUF11" evidence="6">
    <location>
        <begin position="561"/>
        <end position="691"/>
    </location>
</feature>
<protein>
    <submittedName>
        <fullName evidence="9">Uncharacterized protein</fullName>
    </submittedName>
</protein>
<evidence type="ECO:0000259" key="7">
    <source>
        <dbReference type="Pfam" id="PF17210"/>
    </source>
</evidence>
<sequence>MFNRFIYRFLIFNIFFIKTLFALDSDLQPVVFEDSAELIPAGSIFYYHVKLKNNTATATNSEVNLTVTMPKGFEYNSTNFSECSYSGATPSEGDSTTDIILCEFSSFSGNESKDINITVKAGISKGVFKSIATAYYDGDVNNANDSENVKTTVVESADVELVSYDAINPIIPSSGIVTYKMVVANHGPFATTDINFETKLPTGLEFYSDDATSSTDDDANWDCSATGQSVTCNRDSLDIDDIKTFYFRAKSVSSILGDLGQDASVTSDNTIIDNNLNNNINDVNITIIDGTNVAINKKLKPKTVLENEVARFELEVTNIGYRDAQDVVVTDTVDSDFPIFDENITAPANWSCTIASQTLTCAYDGNMSANYNDTIEIAIQAPDITDNENKGYSNTANITTTSTDTNPDDDTSNIDFTIWVDQADVTISKDKSIKVEPVEGNPVVEGEIMVSKIIVSNSGPREATPVQIFDDLDDNETFYDYNGTDWNCSVSGQRVTCDYNEYILRREESTELIIETKATSDGDIQNCASINNDILIYPDVNSSKHIECKTIEAKAYPDSADIEVIKDSNDTVVTSDEDGFEYYIDIKNSGPAKATNIKFRDVIPQYIEAFGDRKETNITAETNSSDNSDSCIITNAEVNCTINSIDVNDSIRVIIGVYGAKAVGMKENNATAFSSDVPDSNRSNNKGKVTVNVESTADIMVSKNDVTFASDDEFIYAGTNALYTIQVINNGSAEAKDVNLTNKFIGEDFTIIEFSDNRCTLAGDNRSFSCDLGDMAYKESQTVQITIRPTHKLSHNIPWDINNSATVTMSTIDSNLSNNEKNETLPIKDGEVDISIEKDESPLFIEPLGFNANDTDNNRIVYKITVTNFGPSVATNVKLVDKMIDVFPNNEQNMTFLGDSNDENGTTTKDFYMCVEPTNNNFNPNSIETTHEINCTIPNIESGDEFVRYFTFQYHDAPHRVMGDVYHNDINVTTDEIERESDNNHEDEKTTVRTFVDLDMKKTASLNSVEVGEDFNFTFDIYNDGPGYATTTEVTDTLPAGMELIATPIVKDSNGSCSGDAGDTSFACDIGNVVDNGFLALEDNKSIQIVAQVRVVSYPSTGEITNFTKVTTSAPDKDLSNNEDNSTVRVYKPAKIGDMVWLDKNANGILDAGEIGIGGVVVNLLDENKTLVTSTITNSSGVYNFDINHTANYFVSFVPNSKYQISPQNQGGDDTFDSDINSSKITDEFLVSYGDNNQTLDAGLFEFASLGDRVWLDDNGNGKQDDGESGVSDINVTLYIDGNSTPIAEIETNSTGEYLFENLIPNNYFVVFSRLDEQNLRFTLANHSGSDNRNDSDANRTTGKSEVVTLESGDNYRDLDAGVYEPVAIGDRVWLDRDANGTQDSLESNVSGVEVILTNRFTGEVNSTITDGNGSYIFDNLIPAPYILEFNITNEYRITPKDIGVDSNDSDVDLATHKSDTITMLSGVDNFTIDAGIYKPVKIGGNVWEDYDYNGIRESSENNISSVTVTLIRDGTTTETTTTTDENGSYIFDELLPNHSYGVKFSNLPSSYLFTNPNIGSDDNDSDVDITTGETTSTDIIYSGDSNLTLDAGVYKPIIIGNRVWIDSNANGVQDSGEVGVENVRVTLLINGVTTSITTDTNSIGEYLFDDSYDLKPNKSYSVEFSNLPASYFFTLQNIGSDLLDSDVNATGKNVTPTGIMYSNDENLTLDAGIYTTAEIGNRVWYDNNGNGLQDSGEANVTGVEVKLYKSNGIQVKADINGNIFGVDGTITTNENGYIFSNLKPDTYFIEFNKTSLPDGYIFTEQNITSSDELLNSDANVTTGRTNITRLLSGESDMSWDAGIYKLVNLGNRIWEDKNADGIQDTNEINTTQTITVTLYDTNHREANRTVTTTNGNYLFTNVRAGNYQVEFTLPNGYKISYENNGNDDLVDNDVNPTSKITQAFDIVSGVDDLSVDMGIYKDASLGDRVWIDANGNGIQDNNELNVTGVTVKLHLVSDGSEVKSTTTNSDGEYLFTELRPENYFVVFSNLDTNYIFTLPNQESNNSADSDVDENGKSEEIRLISDEHNRSLDAGIILPITLGDRIWVDTNANGIQEVGEGNTTQPITIRLYDINGTVVDTNVTTNGEYEFKNVIPANYYIGFDIPNNYFVSPKDIIGSDENNDSDMNSTGFTDIFAVHSGENNLSLDAGIFEKASIGDRIWYDRNMNGIQDSNEVNVTVPVTVKLVYEHNSSLYMSQVTTNGEYKFEDVIPNNYVVEFSLPNNYALSPMDSGNDDNLDSDVNVTTMRSGVITILNSGDVDYSVDMGIYELASIGDRVWIDSNANGIEDIDEPNYTQPITVTLYDNSGNAIANQDTINGLYKFERLTPASYSIGFTLPNGYILSSENIDNSTLKTLPTDLEAGENDMSWDMGIYQNASLGDRIWLDINANGIQDSGEANFDKEVKVTLYDGSGTKIKDITTTNGSYEFSGLKPNSYSVGFEIPNSYYATDKGDDSSVDISTLKTDVVTLTSGVVNNTLDIGIYQNASIGDRVWFDNNGNGVQDDSESDVNETIIVKLYDNSNRELASQEIVNGKYKFEALKPNEYSIGFILPNGYTISPINSSSDISKDSDVDNKTYRTAVTQLISNENDMSWDLGIYQEASIGDRIWFDINANGIQDINETNVNMEINVTLYDINDTEIQTITTNSGSYLFEHLVPNDYFIEFSLPNGYIISPKNIDNNITFDSDVNSTTHRSNIIHLLPNENNRDIDMGIYHNVSIGNRVWLDENLNGIQDNNEMGVENINVTLLDSNKQEVASTITNIDGLYSFDDIKPDRYYIQIGVLDEDYKFTLQYQGDEDNDSNVNINGMSDEVIVVSNENNITIDAGIHLKLNANDDRVDANISEIKVVDILANDSSNLELSSIELTIEGLPTGTIISNDNKQVIVPNEGLWSVEDGKVKFTPNRNFFGDPTPIEYLAKDRDGNSVGATIFIDYPPVALDDIAEGKRDEIVIIDVLENDVSSVAFDISTLRLIDNGKEVEYIDVANEGEWFVNDDGTIKFIPISNFKGKTTPVGYTVIDNNGDKVISSALIHLSYPEVRDDILFAKEGAVAGRDSITVYIFENDPIRDPDLRTLQIIGTPNAGEPLVVEGEGVWSVDGVKIIFTPNSDFLGDPTPIEYKVAAYSGEFSNNGKISIFYPLQTRDDTATTKTGEAVSINILENDNGNIDISSIELNIPSTIPNATISVDKKRIDVPNEGVWEIDDNGIITFIPSENCDKSPTPITYTVSTPDATKTSSSTIRVEFEPCNCGQTDSVLSFNILTILFSILFTLIITRKEK</sequence>
<organism evidence="9">
    <name type="scientific">hydrothermal vent metagenome</name>
    <dbReference type="NCBI Taxonomy" id="652676"/>
    <lineage>
        <taxon>unclassified sequences</taxon>
        <taxon>metagenomes</taxon>
        <taxon>ecological metagenomes</taxon>
    </lineage>
</organism>
<feature type="domain" description="SD-repeat containing protein B" evidence="7">
    <location>
        <begin position="2417"/>
        <end position="2522"/>
    </location>
</feature>
<feature type="domain" description="SD-repeat containing protein B" evidence="7">
    <location>
        <begin position="1600"/>
        <end position="1714"/>
    </location>
</feature>
<dbReference type="Pfam" id="PF19076">
    <property type="entry name" value="CshA_repeat"/>
    <property type="match status" value="2"/>
</dbReference>
<dbReference type="InterPro" id="IPR051417">
    <property type="entry name" value="SDr/BOS_complex"/>
</dbReference>
<feature type="domain" description="SD-repeat containing protein B" evidence="7">
    <location>
        <begin position="1964"/>
        <end position="2076"/>
    </location>
</feature>